<sequence>MAIVNLPVSDTFGLRGLAYYEESGGLVDNICGQGANAASCPTAGVNGFTPNGAKDSGHEHLNLRLKGLWDMSADTQVALTLIYADEDQGHDENVPSGIMDLDTVDSFGIQTAIDPGTGFWPNNRNKLSHDLEESNSNETTVAILNISHQLNETWVLKSTTGIVKATQKRRFDNDGVGGLDGLGRINQYEGSSWSTELRAEGSLDSMDLVLGAIYSRDRQEQQNNVHVSTGAELGHVSVGGVGILPPFPDGLGLLLNSKNHEITGLALFGDVTYHLTDSLDLIAGGRFSRDDVENDLHAFGIGPTCCFPGSPGFPGGPGFDFFNSFANSARPLTAAEQQSTDFAPRVGARYQVNPDVSVYGIVSKGYKAGGASVGNNTNADGSPAFNVAFDKEQLWNYELGFKTELADRRLRVNGSVFRLAWSDLQFESFRFLTPGDLSTNFEQTINIDKAKATGFEVEVLAIPANDLTLSASLGWLDTEITQADLVELTGGFQVDLKGLELPKAPKLTASLAGEYRWTLADNDAWVRLEYIRRDGQYSDIEGLTNKQTRGPSPNQGLVRPVGPGEFPYLSPDYSVINLRAGYDTENIQVVLYVQNLADKEYYTGTQENFGASGIRLRPHPRTIGISVGYMVGGAR</sequence>
<proteinExistence type="predicted"/>
<accession>A0A973A9Y2</accession>
<comment type="caution">
    <text evidence="12">The sequence shown here is derived from an EMBL/GenBank/DDBJ whole genome shotgun (WGS) entry which is preliminary data.</text>
</comment>
<evidence type="ECO:0000256" key="9">
    <source>
        <dbReference type="ARBA" id="ARBA00023136"/>
    </source>
</evidence>
<evidence type="ECO:0000256" key="10">
    <source>
        <dbReference type="ARBA" id="ARBA00023237"/>
    </source>
</evidence>
<keyword evidence="10" id="KW-0998">Cell outer membrane</keyword>
<evidence type="ECO:0000256" key="1">
    <source>
        <dbReference type="ARBA" id="ARBA00004571"/>
    </source>
</evidence>
<evidence type="ECO:0000256" key="6">
    <source>
        <dbReference type="ARBA" id="ARBA00023004"/>
    </source>
</evidence>
<dbReference type="Proteomes" id="UP000754644">
    <property type="component" value="Unassembled WGS sequence"/>
</dbReference>
<organism evidence="12 13">
    <name type="scientific">SAR86 cluster bacterium</name>
    <dbReference type="NCBI Taxonomy" id="2030880"/>
    <lineage>
        <taxon>Bacteria</taxon>
        <taxon>Pseudomonadati</taxon>
        <taxon>Pseudomonadota</taxon>
        <taxon>Gammaproteobacteria</taxon>
        <taxon>SAR86 cluster</taxon>
    </lineage>
</organism>
<keyword evidence="8" id="KW-0798">TonB box</keyword>
<dbReference type="Pfam" id="PF00593">
    <property type="entry name" value="TonB_dep_Rec_b-barrel"/>
    <property type="match status" value="1"/>
</dbReference>
<evidence type="ECO:0000256" key="7">
    <source>
        <dbReference type="ARBA" id="ARBA00023065"/>
    </source>
</evidence>
<evidence type="ECO:0000256" key="5">
    <source>
        <dbReference type="ARBA" id="ARBA00022692"/>
    </source>
</evidence>
<keyword evidence="7" id="KW-0406">Ion transport</keyword>
<dbReference type="SUPFAM" id="SSF56935">
    <property type="entry name" value="Porins"/>
    <property type="match status" value="1"/>
</dbReference>
<keyword evidence="6" id="KW-0408">Iron</keyword>
<feature type="domain" description="TonB-dependent receptor-like beta-barrel" evidence="11">
    <location>
        <begin position="105"/>
        <end position="596"/>
    </location>
</feature>
<evidence type="ECO:0000313" key="13">
    <source>
        <dbReference type="Proteomes" id="UP000754644"/>
    </source>
</evidence>
<keyword evidence="4" id="KW-0410">Iron transport</keyword>
<dbReference type="PANTHER" id="PTHR32552">
    <property type="entry name" value="FERRICHROME IRON RECEPTOR-RELATED"/>
    <property type="match status" value="1"/>
</dbReference>
<evidence type="ECO:0000256" key="2">
    <source>
        <dbReference type="ARBA" id="ARBA00022448"/>
    </source>
</evidence>
<protein>
    <submittedName>
        <fullName evidence="12">TonB-dependent receptor</fullName>
    </submittedName>
</protein>
<keyword evidence="9" id="KW-0472">Membrane</keyword>
<gene>
    <name evidence="12" type="ORF">HQ497_15130</name>
</gene>
<dbReference type="GO" id="GO:0009279">
    <property type="term" value="C:cell outer membrane"/>
    <property type="evidence" value="ECO:0007669"/>
    <property type="project" value="UniProtKB-SubCell"/>
</dbReference>
<keyword evidence="12" id="KW-0675">Receptor</keyword>
<keyword evidence="3" id="KW-1134">Transmembrane beta strand</keyword>
<evidence type="ECO:0000256" key="8">
    <source>
        <dbReference type="ARBA" id="ARBA00023077"/>
    </source>
</evidence>
<dbReference type="InterPro" id="IPR036942">
    <property type="entry name" value="Beta-barrel_TonB_sf"/>
</dbReference>
<keyword evidence="2" id="KW-0813">Transport</keyword>
<dbReference type="EMBL" id="JABMOJ010000563">
    <property type="protein sequence ID" value="NQV66690.1"/>
    <property type="molecule type" value="Genomic_DNA"/>
</dbReference>
<dbReference type="PANTHER" id="PTHR32552:SF81">
    <property type="entry name" value="TONB-DEPENDENT OUTER MEMBRANE RECEPTOR"/>
    <property type="match status" value="1"/>
</dbReference>
<evidence type="ECO:0000313" key="12">
    <source>
        <dbReference type="EMBL" id="NQV66690.1"/>
    </source>
</evidence>
<dbReference type="AlphaFoldDB" id="A0A973A9Y2"/>
<evidence type="ECO:0000256" key="4">
    <source>
        <dbReference type="ARBA" id="ARBA00022496"/>
    </source>
</evidence>
<evidence type="ECO:0000256" key="3">
    <source>
        <dbReference type="ARBA" id="ARBA00022452"/>
    </source>
</evidence>
<name>A0A973A9Y2_9GAMM</name>
<dbReference type="Gene3D" id="2.40.170.20">
    <property type="entry name" value="TonB-dependent receptor, beta-barrel domain"/>
    <property type="match status" value="1"/>
</dbReference>
<keyword evidence="5" id="KW-0812">Transmembrane</keyword>
<comment type="subcellular location">
    <subcellularLocation>
        <location evidence="1">Cell outer membrane</location>
        <topology evidence="1">Multi-pass membrane protein</topology>
    </subcellularLocation>
</comment>
<dbReference type="InterPro" id="IPR039426">
    <property type="entry name" value="TonB-dep_rcpt-like"/>
</dbReference>
<dbReference type="GO" id="GO:0006826">
    <property type="term" value="P:iron ion transport"/>
    <property type="evidence" value="ECO:0007669"/>
    <property type="project" value="UniProtKB-KW"/>
</dbReference>
<reference evidence="12" key="1">
    <citation type="submission" date="2020-05" db="EMBL/GenBank/DDBJ databases">
        <title>Sulfur intermediates as new biogeochemical hubs in an aquatic model microbial ecosystem.</title>
        <authorList>
            <person name="Vigneron A."/>
        </authorList>
    </citation>
    <scope>NUCLEOTIDE SEQUENCE</scope>
    <source>
        <strain evidence="12">Bin.250</strain>
    </source>
</reference>
<dbReference type="InterPro" id="IPR000531">
    <property type="entry name" value="Beta-barrel_TonB"/>
</dbReference>
<evidence type="ECO:0000259" key="11">
    <source>
        <dbReference type="Pfam" id="PF00593"/>
    </source>
</evidence>